<feature type="region of interest" description="Disordered" evidence="18">
    <location>
        <begin position="386"/>
        <end position="405"/>
    </location>
</feature>
<evidence type="ECO:0000256" key="13">
    <source>
        <dbReference type="ARBA" id="ARBA00023170"/>
    </source>
</evidence>
<evidence type="ECO:0000256" key="17">
    <source>
        <dbReference type="RuleBase" id="RU363058"/>
    </source>
</evidence>
<dbReference type="GO" id="GO:0006814">
    <property type="term" value="P:sodium ion transport"/>
    <property type="evidence" value="ECO:0007669"/>
    <property type="project" value="UniProtKB-KW"/>
</dbReference>
<evidence type="ECO:0000256" key="8">
    <source>
        <dbReference type="ARBA" id="ARBA00022847"/>
    </source>
</evidence>
<feature type="transmembrane region" description="Helical" evidence="17">
    <location>
        <begin position="47"/>
        <end position="64"/>
    </location>
</feature>
<reference evidence="19" key="2">
    <citation type="submission" date="2025-08" db="UniProtKB">
        <authorList>
            <consortium name="Ensembl"/>
        </authorList>
    </citation>
    <scope>IDENTIFICATION</scope>
</reference>
<reference evidence="19 20" key="1">
    <citation type="submission" date="2022-01" db="EMBL/GenBank/DDBJ databases">
        <title>A chromosome-scale genome assembly of the false clownfish, Amphiprion ocellaris.</title>
        <authorList>
            <person name="Ryu T."/>
        </authorList>
    </citation>
    <scope>NUCLEOTIDE SEQUENCE [LARGE SCALE GENOMIC DNA]</scope>
</reference>
<feature type="transmembrane region" description="Helical" evidence="17">
    <location>
        <begin position="144"/>
        <end position="165"/>
    </location>
</feature>
<keyword evidence="5" id="KW-1003">Cell membrane</keyword>
<evidence type="ECO:0000256" key="16">
    <source>
        <dbReference type="ARBA" id="ARBA00035083"/>
    </source>
</evidence>
<comment type="subunit">
    <text evidence="3">Homodimer.</text>
</comment>
<name>A0AAQ5YIH1_AMPOC</name>
<keyword evidence="12 17" id="KW-0472">Membrane</keyword>
<comment type="similarity">
    <text evidence="2 17">Belongs to the inorganic phosphate transporter (PiT) (TC 2.A.20) family.</text>
</comment>
<feature type="transmembrane region" description="Helical" evidence="17">
    <location>
        <begin position="614"/>
        <end position="641"/>
    </location>
</feature>
<evidence type="ECO:0000256" key="15">
    <source>
        <dbReference type="ARBA" id="ARBA00023201"/>
    </source>
</evidence>
<evidence type="ECO:0000256" key="9">
    <source>
        <dbReference type="ARBA" id="ARBA00022989"/>
    </source>
</evidence>
<keyword evidence="10" id="KW-0915">Sodium</keyword>
<organism evidence="19 20">
    <name type="scientific">Amphiprion ocellaris</name>
    <name type="common">Clown anemonefish</name>
    <dbReference type="NCBI Taxonomy" id="80972"/>
    <lineage>
        <taxon>Eukaryota</taxon>
        <taxon>Metazoa</taxon>
        <taxon>Chordata</taxon>
        <taxon>Craniata</taxon>
        <taxon>Vertebrata</taxon>
        <taxon>Euteleostomi</taxon>
        <taxon>Actinopterygii</taxon>
        <taxon>Neopterygii</taxon>
        <taxon>Teleostei</taxon>
        <taxon>Neoteleostei</taxon>
        <taxon>Acanthomorphata</taxon>
        <taxon>Ovalentaria</taxon>
        <taxon>Pomacentridae</taxon>
        <taxon>Amphiprion</taxon>
    </lineage>
</organism>
<evidence type="ECO:0000256" key="5">
    <source>
        <dbReference type="ARBA" id="ARBA00022475"/>
    </source>
</evidence>
<dbReference type="GO" id="GO:0015293">
    <property type="term" value="F:symporter activity"/>
    <property type="evidence" value="ECO:0007669"/>
    <property type="project" value="UniProtKB-KW"/>
</dbReference>
<keyword evidence="11" id="KW-0406">Ion transport</keyword>
<dbReference type="Ensembl" id="ENSAOCT00000065777.1">
    <property type="protein sequence ID" value="ENSAOCP00000051641.1"/>
    <property type="gene ID" value="ENSAOCG00000004351.2"/>
</dbReference>
<dbReference type="GO" id="GO:0016324">
    <property type="term" value="C:apical plasma membrane"/>
    <property type="evidence" value="ECO:0007669"/>
    <property type="project" value="UniProtKB-SubCell"/>
</dbReference>
<feature type="transmembrane region" description="Helical" evidence="17">
    <location>
        <begin position="526"/>
        <end position="543"/>
    </location>
</feature>
<feature type="transmembrane region" description="Helical" evidence="17">
    <location>
        <begin position="185"/>
        <end position="207"/>
    </location>
</feature>
<keyword evidence="9 17" id="KW-1133">Transmembrane helix</keyword>
<keyword evidence="20" id="KW-1185">Reference proteome</keyword>
<comment type="catalytic activity">
    <reaction evidence="16">
        <text>2 Na(+)(out) + phosphate(out) = 2 Na(+)(in) + phosphate(in)</text>
        <dbReference type="Rhea" id="RHEA:71259"/>
        <dbReference type="ChEBI" id="CHEBI:29101"/>
        <dbReference type="ChEBI" id="CHEBI:43474"/>
    </reaction>
</comment>
<protein>
    <recommendedName>
        <fullName evidence="17">Phosphate transporter</fullName>
    </recommendedName>
</protein>
<feature type="transmembrane region" description="Helical" evidence="17">
    <location>
        <begin position="475"/>
        <end position="493"/>
    </location>
</feature>
<dbReference type="GO" id="GO:0035435">
    <property type="term" value="P:phosphate ion transmembrane transport"/>
    <property type="evidence" value="ECO:0007669"/>
    <property type="project" value="TreeGrafter"/>
</dbReference>
<evidence type="ECO:0000256" key="11">
    <source>
        <dbReference type="ARBA" id="ARBA00023065"/>
    </source>
</evidence>
<dbReference type="GO" id="GO:0005315">
    <property type="term" value="F:phosphate transmembrane transporter activity"/>
    <property type="evidence" value="ECO:0007669"/>
    <property type="project" value="InterPro"/>
</dbReference>
<dbReference type="PANTHER" id="PTHR11101:SF83">
    <property type="entry name" value="SODIUM-DEPENDENT PHOSPHATE TRANSPORTER 2"/>
    <property type="match status" value="1"/>
</dbReference>
<evidence type="ECO:0000256" key="18">
    <source>
        <dbReference type="SAM" id="MobiDB-lite"/>
    </source>
</evidence>
<keyword evidence="7 17" id="KW-0812">Transmembrane</keyword>
<dbReference type="AlphaFoldDB" id="A0AAQ5YIH1"/>
<feature type="compositionally biased region" description="Basic and acidic residues" evidence="18">
    <location>
        <begin position="386"/>
        <end position="396"/>
    </location>
</feature>
<keyword evidence="15" id="KW-0739">Sodium transport</keyword>
<sequence length="644" mass="70071">MDLESYLWMVIVGFIIAFILAFSVGANDVANSFGTAVGSGVVTLKQACILASIFETLGSMLLGAKVGETIRKGIIDVNLYNETVPVLMAGEVSAMVGSAVWQLIASFLKLPISGTHCIVGATIGFSMVAIGTKGVQWMQLVKIVASWFISPLLSGLMSGLLFMLIRHFILNKDDSVPNGLRALPLFYASTIGINTFSIMYTGAPLLGLEMLPVWAIFLITLAGSLVCAALVWFFVCPWMRRKIASRYLHVCLLFLPPSESSARGWTTEPLPVSSQTFLTLFSIFFLPGRTHSMTNGCLKSPISNGSFSFDGHMRSDGQVYHTVHKDSGLYKDLLHKIHLGRMDDSDRSGSNAGPPDNNYRLLRRNNSYTCYTAAICGMPVQPLMRQESREDSEKLVGEGGGRSNSVSYSKKRVRYDSYSSYCNAVAEAEIEAEEGGVEMKLATELEGVDEEGAPAPVPLDDLAEEDHEEKDKPEVFLLFHFLQILTACFGSFAHGGNDVSNAIGPLVALWMIYDQGGVMQDAATPIWLLFYGGIGICAGLWVWGRRVIQTMGKDLTPITPSSGFCIEVMSALTVLVASNVGIPISSTHCKVGSVVAVGWIRSQKAVDWRLFRNIFLAWFVTVPVAGLFSAAIMALFVYGILPFV</sequence>
<evidence type="ECO:0000256" key="3">
    <source>
        <dbReference type="ARBA" id="ARBA00011738"/>
    </source>
</evidence>
<evidence type="ECO:0000313" key="19">
    <source>
        <dbReference type="Ensembl" id="ENSAOCP00000051641.1"/>
    </source>
</evidence>
<keyword evidence="6 17" id="KW-0592">Phosphate transport</keyword>
<dbReference type="Pfam" id="PF01384">
    <property type="entry name" value="PHO4"/>
    <property type="match status" value="1"/>
</dbReference>
<dbReference type="GeneTree" id="ENSGT00390000014879"/>
<evidence type="ECO:0000256" key="2">
    <source>
        <dbReference type="ARBA" id="ARBA00009916"/>
    </source>
</evidence>
<evidence type="ECO:0000313" key="20">
    <source>
        <dbReference type="Proteomes" id="UP001501940"/>
    </source>
</evidence>
<keyword evidence="8" id="KW-0769">Symport</keyword>
<evidence type="ECO:0000256" key="7">
    <source>
        <dbReference type="ARBA" id="ARBA00022692"/>
    </source>
</evidence>
<keyword evidence="13" id="KW-0675">Receptor</keyword>
<comment type="subcellular location">
    <subcellularLocation>
        <location evidence="1">Apical cell membrane</location>
        <topology evidence="1">Multi-pass membrane protein</topology>
    </subcellularLocation>
    <subcellularLocation>
        <location evidence="17">Membrane</location>
        <topology evidence="17">Multi-pass membrane protein</topology>
    </subcellularLocation>
</comment>
<evidence type="ECO:0000256" key="10">
    <source>
        <dbReference type="ARBA" id="ARBA00023053"/>
    </source>
</evidence>
<evidence type="ECO:0000256" key="14">
    <source>
        <dbReference type="ARBA" id="ARBA00023180"/>
    </source>
</evidence>
<proteinExistence type="inferred from homology"/>
<feature type="transmembrane region" description="Helical" evidence="17">
    <location>
        <begin position="6"/>
        <end position="26"/>
    </location>
</feature>
<evidence type="ECO:0000256" key="1">
    <source>
        <dbReference type="ARBA" id="ARBA00004424"/>
    </source>
</evidence>
<comment type="function">
    <text evidence="17">Sodium-phosphate symporter.</text>
</comment>
<feature type="transmembrane region" description="Helical" evidence="17">
    <location>
        <begin position="117"/>
        <end position="138"/>
    </location>
</feature>
<gene>
    <name evidence="19" type="primary">SLC20A2</name>
</gene>
<dbReference type="PANTHER" id="PTHR11101">
    <property type="entry name" value="PHOSPHATE TRANSPORTER"/>
    <property type="match status" value="1"/>
</dbReference>
<evidence type="ECO:0000256" key="12">
    <source>
        <dbReference type="ARBA" id="ARBA00023136"/>
    </source>
</evidence>
<reference evidence="19" key="3">
    <citation type="submission" date="2025-09" db="UniProtKB">
        <authorList>
            <consortium name="Ensembl"/>
        </authorList>
    </citation>
    <scope>IDENTIFICATION</scope>
</reference>
<dbReference type="Proteomes" id="UP001501940">
    <property type="component" value="Chromosome 6"/>
</dbReference>
<feature type="transmembrane region" description="Helical" evidence="17">
    <location>
        <begin position="213"/>
        <end position="236"/>
    </location>
</feature>
<keyword evidence="14" id="KW-0325">Glycoprotein</keyword>
<evidence type="ECO:0000256" key="6">
    <source>
        <dbReference type="ARBA" id="ARBA00022592"/>
    </source>
</evidence>
<dbReference type="InterPro" id="IPR001204">
    <property type="entry name" value="Phos_transporter"/>
</dbReference>
<keyword evidence="4 17" id="KW-0813">Transport</keyword>
<accession>A0AAQ5YIH1</accession>
<evidence type="ECO:0000256" key="4">
    <source>
        <dbReference type="ARBA" id="ARBA00022448"/>
    </source>
</evidence>